<sequence length="103" mass="12605">MESKILDLIQTDQKTREAVEEAHRMKFELKRKIADTEKQISEDAWKEVRQRVDAKKAELDYQISQVESENLKEYEQELKRLQAHYLEKKEEWRKELVRRCLEI</sequence>
<evidence type="ECO:0000313" key="2">
    <source>
        <dbReference type="EMBL" id="RGR77041.1"/>
    </source>
</evidence>
<protein>
    <recommendedName>
        <fullName evidence="4">Stress protein</fullName>
    </recommendedName>
</protein>
<dbReference type="EMBL" id="QRUP01000001">
    <property type="protein sequence ID" value="RGR77041.1"/>
    <property type="molecule type" value="Genomic_DNA"/>
</dbReference>
<comment type="caution">
    <text evidence="2">The sequence shown here is derived from an EMBL/GenBank/DDBJ whole genome shotgun (WGS) entry which is preliminary data.</text>
</comment>
<accession>A0A412G6X8</accession>
<gene>
    <name evidence="2" type="ORF">DWY25_01735</name>
</gene>
<organism evidence="2 3">
    <name type="scientific">Holdemania filiformis</name>
    <dbReference type="NCBI Taxonomy" id="61171"/>
    <lineage>
        <taxon>Bacteria</taxon>
        <taxon>Bacillati</taxon>
        <taxon>Bacillota</taxon>
        <taxon>Erysipelotrichia</taxon>
        <taxon>Erysipelotrichales</taxon>
        <taxon>Erysipelotrichaceae</taxon>
        <taxon>Holdemania</taxon>
    </lineage>
</organism>
<dbReference type="AlphaFoldDB" id="A0A412G6X8"/>
<keyword evidence="3" id="KW-1185">Reference proteome</keyword>
<evidence type="ECO:0000313" key="3">
    <source>
        <dbReference type="Proteomes" id="UP000284178"/>
    </source>
</evidence>
<keyword evidence="1" id="KW-0175">Coiled coil</keyword>
<dbReference type="RefSeq" id="WP_117892884.1">
    <property type="nucleotide sequence ID" value="NZ_CABJCV010000001.1"/>
</dbReference>
<feature type="coiled-coil region" evidence="1">
    <location>
        <begin position="64"/>
        <end position="91"/>
    </location>
</feature>
<reference evidence="2 3" key="1">
    <citation type="submission" date="2018-08" db="EMBL/GenBank/DDBJ databases">
        <title>A genome reference for cultivated species of the human gut microbiota.</title>
        <authorList>
            <person name="Zou Y."/>
            <person name="Xue W."/>
            <person name="Luo G."/>
        </authorList>
    </citation>
    <scope>NUCLEOTIDE SEQUENCE [LARGE SCALE GENOMIC DNA]</scope>
    <source>
        <strain evidence="2 3">AF24-29</strain>
    </source>
</reference>
<name>A0A412G6X8_9FIRM</name>
<evidence type="ECO:0000256" key="1">
    <source>
        <dbReference type="SAM" id="Coils"/>
    </source>
</evidence>
<proteinExistence type="predicted"/>
<dbReference type="GeneID" id="83014128"/>
<evidence type="ECO:0008006" key="4">
    <source>
        <dbReference type="Google" id="ProtNLM"/>
    </source>
</evidence>
<dbReference type="Proteomes" id="UP000284178">
    <property type="component" value="Unassembled WGS sequence"/>
</dbReference>